<dbReference type="RefSeq" id="WP_267665318.1">
    <property type="nucleotide sequence ID" value="NZ_JAODIX010000063.1"/>
</dbReference>
<comment type="caution">
    <text evidence="1">The sequence shown here is derived from an EMBL/GenBank/DDBJ whole genome shotgun (WGS) entry which is preliminary data.</text>
</comment>
<proteinExistence type="predicted"/>
<keyword evidence="2" id="KW-1185">Reference proteome</keyword>
<accession>A0ABD5YIG8</accession>
<dbReference type="Proteomes" id="UP001596390">
    <property type="component" value="Unassembled WGS sequence"/>
</dbReference>
<organism evidence="1 2">
    <name type="scientific">Halorubrum yunnanense</name>
    <dbReference type="NCBI Taxonomy" id="1526162"/>
    <lineage>
        <taxon>Archaea</taxon>
        <taxon>Methanobacteriati</taxon>
        <taxon>Methanobacteriota</taxon>
        <taxon>Stenosarchaea group</taxon>
        <taxon>Halobacteria</taxon>
        <taxon>Halobacteriales</taxon>
        <taxon>Haloferacaceae</taxon>
        <taxon>Halorubrum</taxon>
    </lineage>
</organism>
<protein>
    <submittedName>
        <fullName evidence="1">Uncharacterized protein</fullName>
    </submittedName>
</protein>
<evidence type="ECO:0000313" key="2">
    <source>
        <dbReference type="Proteomes" id="UP001596390"/>
    </source>
</evidence>
<sequence length="258" mass="28602">MQPTAQGIARTYSDRVYPDPWEKVLDYRRVREYSAEHPNAGRVRIGNALDLPSSRVRGWINDSVPDPVRGINTAIQHSWVEPNPNGKIAASLVELLAHVLSGGSISEKFFVPAVAPGKRVEIQEIRQAFESVGVETVTRHEDSKSRSTEVVPANDGSVLGRCLVTMGVPNGQKTKLDRLPPAVWDVPVSVRRSFAQIYLRHRGLDHKQKATTQVQVKRPVSFIKDLWKLLDGVCDGRVTSSGERITISADAARELQID</sequence>
<dbReference type="AlphaFoldDB" id="A0ABD5YIG8"/>
<dbReference type="EMBL" id="JBHSZZ010000063">
    <property type="protein sequence ID" value="MFC7187856.1"/>
    <property type="molecule type" value="Genomic_DNA"/>
</dbReference>
<evidence type="ECO:0000313" key="1">
    <source>
        <dbReference type="EMBL" id="MFC7187856.1"/>
    </source>
</evidence>
<name>A0ABD5YIG8_9EURY</name>
<gene>
    <name evidence="1" type="ORF">ACFQMK_13410</name>
</gene>
<reference evidence="1 2" key="1">
    <citation type="journal article" date="2019" name="Int. J. Syst. Evol. Microbiol.">
        <title>The Global Catalogue of Microorganisms (GCM) 10K type strain sequencing project: providing services to taxonomists for standard genome sequencing and annotation.</title>
        <authorList>
            <consortium name="The Broad Institute Genomics Platform"/>
            <consortium name="The Broad Institute Genome Sequencing Center for Infectious Disease"/>
            <person name="Wu L."/>
            <person name="Ma J."/>
        </authorList>
    </citation>
    <scope>NUCLEOTIDE SEQUENCE [LARGE SCALE GENOMIC DNA]</scope>
    <source>
        <strain evidence="1 2">Q85</strain>
    </source>
</reference>